<evidence type="ECO:0000313" key="2">
    <source>
        <dbReference type="EMBL" id="CAE8614207.1"/>
    </source>
</evidence>
<feature type="non-terminal residue" evidence="2">
    <location>
        <position position="737"/>
    </location>
</feature>
<dbReference type="Proteomes" id="UP000654075">
    <property type="component" value="Unassembled WGS sequence"/>
</dbReference>
<evidence type="ECO:0000313" key="3">
    <source>
        <dbReference type="Proteomes" id="UP000654075"/>
    </source>
</evidence>
<gene>
    <name evidence="2" type="ORF">PGLA1383_LOCUS31942</name>
</gene>
<reference evidence="2" key="1">
    <citation type="submission" date="2021-02" db="EMBL/GenBank/DDBJ databases">
        <authorList>
            <person name="Dougan E. K."/>
            <person name="Rhodes N."/>
            <person name="Thang M."/>
            <person name="Chan C."/>
        </authorList>
    </citation>
    <scope>NUCLEOTIDE SEQUENCE</scope>
</reference>
<accession>A0A813FJ43</accession>
<evidence type="ECO:0000256" key="1">
    <source>
        <dbReference type="SAM" id="MobiDB-lite"/>
    </source>
</evidence>
<feature type="compositionally biased region" description="Basic residues" evidence="1">
    <location>
        <begin position="564"/>
        <end position="573"/>
    </location>
</feature>
<name>A0A813FJ43_POLGL</name>
<sequence length="737" mass="77293">MPCARSVSAAALRSALRLPPGLSRWIRPRGPVFQHRRCVSAELQRTQPLVEVLQELRTLRPPCDGQQLARLAAGAAAAARQGEVSARQAALLAHRLEGVGWHSLEFCEAVGDKAGTFIEELSLAEWLTVLRYFTATGWRSESLCRAAATWLREGPASETIGRLQLRQLEDLAAALAHAGHLHGGPGDAIVRALLPLPPEPDRACLLRLAASLAAADAGDTQFYRQVLASVSHISTGGLMPSGSEGASGSGDFWRISVLLLLAKAESVKAALVLNLVRGIDPSIAYRAVPVAMLPALVRQLHLAALHQEALLLEARPLAQELAKAAPAYTQLRSPALIATSLPSLASGLAFLGVLHGREVEALWKCAANATSSDGNASSANVPSASGAGAELWQAAASGTAGPLRLFTQIGWAACVACARDSGALRPLTQTPLDGAPDGAPVLGIPALVALLKATPAKSTVARPVAQQMRQLALFVLGAAKQQLEPQMCVAATAAATPWLESTGRDIFSLQRRRAQARILRHFVGRLGELGASCSFVTPTALRQGDDRQELGAAGEGEDEEPASSKRRLRRARSNRMMTQGASAPDTLEVTFDAGVATDGQAKVQSLCVTVWAKHPLLLAAAAEDPGSSSGGASAHGCCLNGFEALEWAAGPWQSGVGGSTGSTRRLVLISTDASTEDVKSEADAFFAKQFGVAATAAVAQEPVPRVSALNRSENRLSGRSPPRLRSRRLQRTSGQAV</sequence>
<dbReference type="OrthoDB" id="436461at2759"/>
<feature type="region of interest" description="Disordered" evidence="1">
    <location>
        <begin position="549"/>
        <end position="580"/>
    </location>
</feature>
<keyword evidence="3" id="KW-1185">Reference proteome</keyword>
<feature type="region of interest" description="Disordered" evidence="1">
    <location>
        <begin position="709"/>
        <end position="737"/>
    </location>
</feature>
<dbReference type="EMBL" id="CAJNNV010025380">
    <property type="protein sequence ID" value="CAE8614207.1"/>
    <property type="molecule type" value="Genomic_DNA"/>
</dbReference>
<protein>
    <submittedName>
        <fullName evidence="2">Uncharacterized protein</fullName>
    </submittedName>
</protein>
<organism evidence="2 3">
    <name type="scientific">Polarella glacialis</name>
    <name type="common">Dinoflagellate</name>
    <dbReference type="NCBI Taxonomy" id="89957"/>
    <lineage>
        <taxon>Eukaryota</taxon>
        <taxon>Sar</taxon>
        <taxon>Alveolata</taxon>
        <taxon>Dinophyceae</taxon>
        <taxon>Suessiales</taxon>
        <taxon>Suessiaceae</taxon>
        <taxon>Polarella</taxon>
    </lineage>
</organism>
<dbReference type="AlphaFoldDB" id="A0A813FJ43"/>
<comment type="caution">
    <text evidence="2">The sequence shown here is derived from an EMBL/GenBank/DDBJ whole genome shotgun (WGS) entry which is preliminary data.</text>
</comment>
<proteinExistence type="predicted"/>